<dbReference type="EMBL" id="VIKS01000011">
    <property type="protein sequence ID" value="TQV86021.1"/>
    <property type="molecule type" value="Genomic_DNA"/>
</dbReference>
<sequence>MQQPATNYQSAPQNAGSNQFYTSDGLNPLVNAASVLLAVFSKTRDSINHPNVGGLHQQLEKEIKAFDTKARAQGIKSEKVIVARYVLCTILDEAVLNTPWGAESAWTQRTLLSMFHNETGGGEKFFAILDRMRESPAENLDFLELMYICLSLGYEGKYRVVARGRDNLEQLRDDLFQIIRSHRGDYERSLSPRWQGLGKIRNTLSSYMPMWVVASVVAGIMALSYSGFRYWLHRSTNHVASQLVEISETDITAKPKQLDEK</sequence>
<name>A0A545U980_9GAMM</name>
<evidence type="ECO:0000256" key="1">
    <source>
        <dbReference type="SAM" id="Phobius"/>
    </source>
</evidence>
<gene>
    <name evidence="3" type="ORF">FLL46_18280</name>
</gene>
<organism evidence="3 4">
    <name type="scientific">Aliikangiella coralliicola</name>
    <dbReference type="NCBI Taxonomy" id="2592383"/>
    <lineage>
        <taxon>Bacteria</taxon>
        <taxon>Pseudomonadati</taxon>
        <taxon>Pseudomonadota</taxon>
        <taxon>Gammaproteobacteria</taxon>
        <taxon>Oceanospirillales</taxon>
        <taxon>Pleioneaceae</taxon>
        <taxon>Aliikangiella</taxon>
    </lineage>
</organism>
<reference evidence="3 4" key="1">
    <citation type="submission" date="2019-07" db="EMBL/GenBank/DDBJ databases">
        <title>Draft genome for Aliikangiella sp. M105.</title>
        <authorList>
            <person name="Wang G."/>
        </authorList>
    </citation>
    <scope>NUCLEOTIDE SEQUENCE [LARGE SCALE GENOMIC DNA]</scope>
    <source>
        <strain evidence="3 4">M105</strain>
    </source>
</reference>
<dbReference type="NCBIfam" id="NF038228">
    <property type="entry name" value="IcmH_DotU_IVB"/>
    <property type="match status" value="1"/>
</dbReference>
<dbReference type="OrthoDB" id="345640at2"/>
<dbReference type="Proteomes" id="UP000315439">
    <property type="component" value="Unassembled WGS sequence"/>
</dbReference>
<dbReference type="AlphaFoldDB" id="A0A545U980"/>
<dbReference type="PANTHER" id="PTHR38033:SF1">
    <property type="entry name" value="DOTU FAMILY TYPE IV_VI SECRETION SYSTEM PROTEIN"/>
    <property type="match status" value="1"/>
</dbReference>
<evidence type="ECO:0000259" key="2">
    <source>
        <dbReference type="Pfam" id="PF09850"/>
    </source>
</evidence>
<comment type="caution">
    <text evidence="3">The sequence shown here is derived from an EMBL/GenBank/DDBJ whole genome shotgun (WGS) entry which is preliminary data.</text>
</comment>
<keyword evidence="4" id="KW-1185">Reference proteome</keyword>
<dbReference type="Pfam" id="PF09850">
    <property type="entry name" value="DotU"/>
    <property type="match status" value="1"/>
</dbReference>
<accession>A0A545U980</accession>
<protein>
    <submittedName>
        <fullName evidence="3">DotU family type IV/VI secretion system protein</fullName>
    </submittedName>
</protein>
<feature type="transmembrane region" description="Helical" evidence="1">
    <location>
        <begin position="208"/>
        <end position="228"/>
    </location>
</feature>
<keyword evidence="1" id="KW-0812">Transmembrane</keyword>
<dbReference type="NCBIfam" id="TIGR03349">
    <property type="entry name" value="IV_VI_DotU"/>
    <property type="match status" value="1"/>
</dbReference>
<keyword evidence="1" id="KW-0472">Membrane</keyword>
<dbReference type="Gene3D" id="1.25.40.590">
    <property type="entry name" value="Type IV / VI secretion system, DotU"/>
    <property type="match status" value="1"/>
</dbReference>
<keyword evidence="1" id="KW-1133">Transmembrane helix</keyword>
<feature type="domain" description="Type IV / VI secretion system DotU" evidence="2">
    <location>
        <begin position="28"/>
        <end position="231"/>
    </location>
</feature>
<dbReference type="InterPro" id="IPR038522">
    <property type="entry name" value="T4/T6SS_DotU_sf"/>
</dbReference>
<evidence type="ECO:0000313" key="4">
    <source>
        <dbReference type="Proteomes" id="UP000315439"/>
    </source>
</evidence>
<dbReference type="PANTHER" id="PTHR38033">
    <property type="entry name" value="MEMBRANE PROTEIN-RELATED"/>
    <property type="match status" value="1"/>
</dbReference>
<dbReference type="InterPro" id="IPR017732">
    <property type="entry name" value="T4/T6SS_DotU"/>
</dbReference>
<proteinExistence type="predicted"/>
<evidence type="ECO:0000313" key="3">
    <source>
        <dbReference type="EMBL" id="TQV86021.1"/>
    </source>
</evidence>